<feature type="non-terminal residue" evidence="1">
    <location>
        <position position="54"/>
    </location>
</feature>
<evidence type="ECO:0000313" key="1">
    <source>
        <dbReference type="EMBL" id="KKK61117.1"/>
    </source>
</evidence>
<protein>
    <submittedName>
        <fullName evidence="1">Uncharacterized protein</fullName>
    </submittedName>
</protein>
<dbReference type="EMBL" id="LAZR01062633">
    <property type="protein sequence ID" value="KKK61117.1"/>
    <property type="molecule type" value="Genomic_DNA"/>
</dbReference>
<reference evidence="1" key="1">
    <citation type="journal article" date="2015" name="Nature">
        <title>Complex archaea that bridge the gap between prokaryotes and eukaryotes.</title>
        <authorList>
            <person name="Spang A."/>
            <person name="Saw J.H."/>
            <person name="Jorgensen S.L."/>
            <person name="Zaremba-Niedzwiedzka K."/>
            <person name="Martijn J."/>
            <person name="Lind A.E."/>
            <person name="van Eijk R."/>
            <person name="Schleper C."/>
            <person name="Guy L."/>
            <person name="Ettema T.J."/>
        </authorList>
    </citation>
    <scope>NUCLEOTIDE SEQUENCE</scope>
</reference>
<gene>
    <name evidence="1" type="ORF">LCGC14_3017520</name>
</gene>
<dbReference type="AlphaFoldDB" id="A0A0F8WW76"/>
<organism evidence="1">
    <name type="scientific">marine sediment metagenome</name>
    <dbReference type="NCBI Taxonomy" id="412755"/>
    <lineage>
        <taxon>unclassified sequences</taxon>
        <taxon>metagenomes</taxon>
        <taxon>ecological metagenomes</taxon>
    </lineage>
</organism>
<comment type="caution">
    <text evidence="1">The sequence shown here is derived from an EMBL/GenBank/DDBJ whole genome shotgun (WGS) entry which is preliminary data.</text>
</comment>
<sequence>MQFPMADPWKFDELCRMGGQMLHGEASSVDFEALLWAIGGVESSFGRNNVPRHE</sequence>
<name>A0A0F8WW76_9ZZZZ</name>
<accession>A0A0F8WW76</accession>
<proteinExistence type="predicted"/>